<evidence type="ECO:0000256" key="2">
    <source>
        <dbReference type="ARBA" id="ARBA00023239"/>
    </source>
</evidence>
<dbReference type="Pfam" id="PF01903">
    <property type="entry name" value="CbiX"/>
    <property type="match status" value="1"/>
</dbReference>
<proteinExistence type="predicted"/>
<evidence type="ECO:0000256" key="3">
    <source>
        <dbReference type="SAM" id="MobiDB-lite"/>
    </source>
</evidence>
<evidence type="ECO:0000313" key="5">
    <source>
        <dbReference type="Proteomes" id="UP000009881"/>
    </source>
</evidence>
<accession>K9HAK0</accession>
<evidence type="ECO:0000256" key="1">
    <source>
        <dbReference type="ARBA" id="ARBA00022723"/>
    </source>
</evidence>
<dbReference type="PANTHER" id="PTHR33542">
    <property type="entry name" value="SIROHYDROCHLORIN FERROCHELATASE, CHLOROPLASTIC"/>
    <property type="match status" value="1"/>
</dbReference>
<keyword evidence="1" id="KW-0479">Metal-binding</keyword>
<dbReference type="InterPro" id="IPR050963">
    <property type="entry name" value="Sirohydro_Cobaltochel/CbiX"/>
</dbReference>
<evidence type="ECO:0008006" key="6">
    <source>
        <dbReference type="Google" id="ProtNLM"/>
    </source>
</evidence>
<reference evidence="4 5" key="1">
    <citation type="journal article" date="2013" name="Genome Announc.">
        <title>Draft Genome Sequence of an Alphaproteobacterium, Caenispirillum salinarum AK4(T), Isolated from a Solar Saltern.</title>
        <authorList>
            <person name="Khatri I."/>
            <person name="Singh A."/>
            <person name="Korpole S."/>
            <person name="Pinnaka A.K."/>
            <person name="Subramanian S."/>
        </authorList>
    </citation>
    <scope>NUCLEOTIDE SEQUENCE [LARGE SCALE GENOMIC DNA]</scope>
    <source>
        <strain evidence="4 5">AK4</strain>
    </source>
</reference>
<keyword evidence="5" id="KW-1185">Reference proteome</keyword>
<dbReference type="Proteomes" id="UP000009881">
    <property type="component" value="Unassembled WGS sequence"/>
</dbReference>
<protein>
    <recommendedName>
        <fullName evidence="6">Sirohydrochlorin cobaltochelatase</fullName>
    </recommendedName>
</protein>
<dbReference type="AlphaFoldDB" id="K9HAK0"/>
<organism evidence="4 5">
    <name type="scientific">Caenispirillum salinarum AK4</name>
    <dbReference type="NCBI Taxonomy" id="1238182"/>
    <lineage>
        <taxon>Bacteria</taxon>
        <taxon>Pseudomonadati</taxon>
        <taxon>Pseudomonadota</taxon>
        <taxon>Alphaproteobacteria</taxon>
        <taxon>Rhodospirillales</taxon>
        <taxon>Novispirillaceae</taxon>
        <taxon>Caenispirillum</taxon>
    </lineage>
</organism>
<gene>
    <name evidence="4" type="ORF">C882_1444</name>
</gene>
<evidence type="ECO:0000313" key="4">
    <source>
        <dbReference type="EMBL" id="EKV27598.1"/>
    </source>
</evidence>
<keyword evidence="2" id="KW-0456">Lyase</keyword>
<dbReference type="GO" id="GO:0016829">
    <property type="term" value="F:lyase activity"/>
    <property type="evidence" value="ECO:0007669"/>
    <property type="project" value="UniProtKB-KW"/>
</dbReference>
<dbReference type="PANTHER" id="PTHR33542:SF3">
    <property type="entry name" value="SIROHYDROCHLORIN FERROCHELATASE, CHLOROPLASTIC"/>
    <property type="match status" value="1"/>
</dbReference>
<dbReference type="Gene3D" id="3.40.50.1400">
    <property type="match status" value="2"/>
</dbReference>
<dbReference type="SUPFAM" id="SSF53800">
    <property type="entry name" value="Chelatase"/>
    <property type="match status" value="1"/>
</dbReference>
<name>K9HAK0_9PROT</name>
<dbReference type="RefSeq" id="WP_009542100.1">
    <property type="nucleotide sequence ID" value="NZ_ANHY01000019.1"/>
</dbReference>
<comment type="caution">
    <text evidence="4">The sequence shown here is derived from an EMBL/GenBank/DDBJ whole genome shotgun (WGS) entry which is preliminary data.</text>
</comment>
<feature type="region of interest" description="Disordered" evidence="3">
    <location>
        <begin position="269"/>
        <end position="291"/>
    </location>
</feature>
<dbReference type="GO" id="GO:0046872">
    <property type="term" value="F:metal ion binding"/>
    <property type="evidence" value="ECO:0007669"/>
    <property type="project" value="UniProtKB-KW"/>
</dbReference>
<dbReference type="STRING" id="1238182.C882_1444"/>
<dbReference type="EMBL" id="ANHY01000019">
    <property type="protein sequence ID" value="EKV27598.1"/>
    <property type="molecule type" value="Genomic_DNA"/>
</dbReference>
<sequence>MSIIRPSPPRAADERPILVIVGHGSPRDAAAGLATVATALTVARGGRYRAVPALMKGEPALPRVLQSLPPGSRAYVLPHFGGAGVFATRHIPEVVAESSSHLAEARVLPALGESPRIIERTNALLREVGRQADAPADLLVVGHGSSAGGDAAAEALAFGLGGADHCGAAHAVFLERAPLLTDALNRLPLGREVLVSVLLAARGRHACLDVPDALGLPRNSALSGPDGEALGPVVMGDRRLWLHAPLTDARLMADAATAAADAALVENGPAPVSHPATRALDHNQGGLAATA</sequence>
<dbReference type="InterPro" id="IPR002762">
    <property type="entry name" value="CbiX-like"/>
</dbReference>